<dbReference type="OrthoDB" id="2392550at2759"/>
<dbReference type="InterPro" id="IPR018867">
    <property type="entry name" value="Cell_div_borealin"/>
</dbReference>
<dbReference type="PANTHER" id="PTHR16040">
    <property type="entry name" value="AUSTRALIN, ISOFORM A-RELATED"/>
    <property type="match status" value="1"/>
</dbReference>
<feature type="compositionally biased region" description="Basic and acidic residues" evidence="10">
    <location>
        <begin position="112"/>
        <end position="146"/>
    </location>
</feature>
<dbReference type="VEuPathDB" id="FungiDB:PCH_Pc12g00410"/>
<evidence type="ECO:0000256" key="3">
    <source>
        <dbReference type="ARBA" id="ARBA00009914"/>
    </source>
</evidence>
<feature type="compositionally biased region" description="Low complexity" evidence="10">
    <location>
        <begin position="321"/>
        <end position="335"/>
    </location>
</feature>
<dbReference type="Pfam" id="PF10444">
    <property type="entry name" value="Nbl1_Borealin_N"/>
    <property type="match status" value="1"/>
</dbReference>
<evidence type="ECO:0000256" key="2">
    <source>
        <dbReference type="ARBA" id="ARBA00004584"/>
    </source>
</evidence>
<dbReference type="EMBL" id="AM920427">
    <property type="protein sequence ID" value="CAP79668.1"/>
    <property type="molecule type" value="Genomic_DNA"/>
</dbReference>
<evidence type="ECO:0000313" key="13">
    <source>
        <dbReference type="Proteomes" id="UP000000724"/>
    </source>
</evidence>
<feature type="compositionally biased region" description="Low complexity" evidence="10">
    <location>
        <begin position="204"/>
        <end position="218"/>
    </location>
</feature>
<evidence type="ECO:0000256" key="6">
    <source>
        <dbReference type="ARBA" id="ARBA00022776"/>
    </source>
</evidence>
<dbReference type="Proteomes" id="UP000000724">
    <property type="component" value="Contig Pc00c12"/>
</dbReference>
<comment type="similarity">
    <text evidence="3">Belongs to the borealin family.</text>
</comment>
<dbReference type="GO" id="GO:0000070">
    <property type="term" value="P:mitotic sister chromatid segregation"/>
    <property type="evidence" value="ECO:0007669"/>
    <property type="project" value="TreeGrafter"/>
</dbReference>
<organism evidence="12 13">
    <name type="scientific">Penicillium rubens (strain ATCC 28089 / DSM 1075 / NRRL 1951 / Wisconsin 54-1255)</name>
    <name type="common">Penicillium chrysogenum</name>
    <dbReference type="NCBI Taxonomy" id="500485"/>
    <lineage>
        <taxon>Eukaryota</taxon>
        <taxon>Fungi</taxon>
        <taxon>Dikarya</taxon>
        <taxon>Ascomycota</taxon>
        <taxon>Pezizomycotina</taxon>
        <taxon>Eurotiomycetes</taxon>
        <taxon>Eurotiomycetidae</taxon>
        <taxon>Eurotiales</taxon>
        <taxon>Aspergillaceae</taxon>
        <taxon>Penicillium</taxon>
        <taxon>Penicillium chrysogenum species complex</taxon>
    </lineage>
</organism>
<evidence type="ECO:0000256" key="5">
    <source>
        <dbReference type="ARBA" id="ARBA00022618"/>
    </source>
</evidence>
<dbReference type="HOGENOM" id="CLU_038589_0_0_1"/>
<accession>B6GXI7</accession>
<evidence type="ECO:0000256" key="1">
    <source>
        <dbReference type="ARBA" id="ARBA00004123"/>
    </source>
</evidence>
<evidence type="ECO:0000256" key="9">
    <source>
        <dbReference type="ARBA" id="ARBA00023328"/>
    </source>
</evidence>
<dbReference type="GO" id="GO:0051233">
    <property type="term" value="C:spindle midzone"/>
    <property type="evidence" value="ECO:0007669"/>
    <property type="project" value="TreeGrafter"/>
</dbReference>
<evidence type="ECO:0000313" key="12">
    <source>
        <dbReference type="EMBL" id="CAP79668.1"/>
    </source>
</evidence>
<feature type="compositionally biased region" description="Low complexity" evidence="10">
    <location>
        <begin position="233"/>
        <end position="243"/>
    </location>
</feature>
<gene>
    <name evidence="12" type="ORF">Pc12g00410</name>
    <name evidence="12" type="ORF">PCH_Pc12g00410</name>
</gene>
<dbReference type="GO" id="GO:0005634">
    <property type="term" value="C:nucleus"/>
    <property type="evidence" value="ECO:0007669"/>
    <property type="project" value="UniProtKB-SubCell"/>
</dbReference>
<reference evidence="12 13" key="1">
    <citation type="journal article" date="2008" name="Nat. Biotechnol.">
        <title>Genome sequencing and analysis of the filamentous fungus Penicillium chrysogenum.</title>
        <authorList>
            <person name="van den Berg M.A."/>
            <person name="Albang R."/>
            <person name="Albermann K."/>
            <person name="Badger J.H."/>
            <person name="Daran J.-M."/>
            <person name="Driessen A.J.M."/>
            <person name="Garcia-Estrada C."/>
            <person name="Fedorova N.D."/>
            <person name="Harris D.M."/>
            <person name="Heijne W.H.M."/>
            <person name="Joardar V.S."/>
            <person name="Kiel J.A.K.W."/>
            <person name="Kovalchuk A."/>
            <person name="Martin J.F."/>
            <person name="Nierman W.C."/>
            <person name="Nijland J.G."/>
            <person name="Pronk J.T."/>
            <person name="Roubos J.A."/>
            <person name="van der Klei I.J."/>
            <person name="van Peij N.N.M.E."/>
            <person name="Veenhuis M."/>
            <person name="von Doehren H."/>
            <person name="Wagner C."/>
            <person name="Wortman J.R."/>
            <person name="Bovenberg R.A.L."/>
        </authorList>
    </citation>
    <scope>NUCLEOTIDE SEQUENCE [LARGE SCALE GENOMIC DNA]</scope>
    <source>
        <strain evidence="13">ATCC 28089 / DSM 1075 / NRRL 1951 / Wisconsin 54-1255</strain>
    </source>
</reference>
<evidence type="ECO:0000256" key="4">
    <source>
        <dbReference type="ARBA" id="ARBA00022454"/>
    </source>
</evidence>
<evidence type="ECO:0000256" key="7">
    <source>
        <dbReference type="ARBA" id="ARBA00023242"/>
    </source>
</evidence>
<keyword evidence="7" id="KW-0539">Nucleus</keyword>
<dbReference type="InterPro" id="IPR018851">
    <property type="entry name" value="Borealin_N"/>
</dbReference>
<keyword evidence="8" id="KW-0131">Cell cycle</keyword>
<keyword evidence="5" id="KW-0132">Cell division</keyword>
<comment type="subcellular location">
    <subcellularLocation>
        <location evidence="2">Chromosome</location>
        <location evidence="2">Centromere</location>
    </subcellularLocation>
    <subcellularLocation>
        <location evidence="1">Nucleus</location>
    </subcellularLocation>
</comment>
<dbReference type="eggNOG" id="ENOG502S9QE">
    <property type="taxonomic scope" value="Eukaryota"/>
</dbReference>
<dbReference type="GO" id="GO:0000775">
    <property type="term" value="C:chromosome, centromeric region"/>
    <property type="evidence" value="ECO:0007669"/>
    <property type="project" value="UniProtKB-SubCell"/>
</dbReference>
<dbReference type="OMA" id="ITMQQKQ"/>
<keyword evidence="4" id="KW-0158">Chromosome</keyword>
<feature type="compositionally biased region" description="Low complexity" evidence="10">
    <location>
        <begin position="265"/>
        <end position="303"/>
    </location>
</feature>
<keyword evidence="6" id="KW-0498">Mitosis</keyword>
<dbReference type="GO" id="GO:0032133">
    <property type="term" value="C:chromosome passenger complex"/>
    <property type="evidence" value="ECO:0007669"/>
    <property type="project" value="TreeGrafter"/>
</dbReference>
<feature type="region of interest" description="Disordered" evidence="10">
    <location>
        <begin position="103"/>
        <end position="342"/>
    </location>
</feature>
<evidence type="ECO:0000256" key="10">
    <source>
        <dbReference type="SAM" id="MobiDB-lite"/>
    </source>
</evidence>
<feature type="domain" description="Borealin N-terminal" evidence="11">
    <location>
        <begin position="19"/>
        <end position="75"/>
    </location>
</feature>
<dbReference type="BioCyc" id="PCHR:PC12G00410-MONOMER"/>
<dbReference type="AlphaFoldDB" id="B6GXI7"/>
<keyword evidence="9" id="KW-0137">Centromere</keyword>
<protein>
    <submittedName>
        <fullName evidence="12">Pc12g00410 protein</fullName>
    </submittedName>
</protein>
<keyword evidence="13" id="KW-1185">Reference proteome</keyword>
<sequence length="342" mass="37140">MDVTPTGSPTKKMRLTQRQKQALMDNLQLEITERARKLRAQYALQANDLRARIERRVNRIPVSLRKANIGELLEKHNAAANKQHVASTSRKYSPVKVSRNIASISVDPETSTTRDGRARRGRMRSHDGHFSDKENAPAGREPELKNPKRRVKPAGPGGASRMASQEVRGNENRILSPKSNNSRTYPHSPFRASPEKGQPSYLARPTSPLKPSSPLRSRGATVSAVKDQRPPSQAQRTTTRAATGPKTIRSPLPRPATRQGERKNSTGSTASSGTTVTKSTRTGTGARKATAASAAASKKPTARVQAASMAVKNTPTTAAMRKTTAPAATETATRTRALRKRI</sequence>
<dbReference type="GO" id="GO:0051301">
    <property type="term" value="P:cell division"/>
    <property type="evidence" value="ECO:0007669"/>
    <property type="project" value="UniProtKB-KW"/>
</dbReference>
<evidence type="ECO:0000259" key="11">
    <source>
        <dbReference type="Pfam" id="PF10444"/>
    </source>
</evidence>
<proteinExistence type="inferred from homology"/>
<evidence type="ECO:0000256" key="8">
    <source>
        <dbReference type="ARBA" id="ARBA00023306"/>
    </source>
</evidence>
<dbReference type="PANTHER" id="PTHR16040:SF7">
    <property type="entry name" value="AUSTRALIN, ISOFORM A-RELATED"/>
    <property type="match status" value="1"/>
</dbReference>
<name>B6GXI7_PENRW</name>